<keyword evidence="2" id="KW-1185">Reference proteome</keyword>
<reference evidence="1 2" key="1">
    <citation type="submission" date="2018-07" db="EMBL/GenBank/DDBJ databases">
        <authorList>
            <person name="Paudel S."/>
            <person name="Allison O."/>
            <person name="Bailey A.D."/>
            <person name="Brown D.S."/>
            <person name="Bonilla M.E."/>
            <person name="Bonilla Y.V."/>
            <person name="Cates D."/>
            <person name="Carrothers E.I."/>
            <person name="Chibueze J."/>
            <person name="Davis M.L."/>
            <person name="DelaEspriella B.L."/>
            <person name="Draper A."/>
            <person name="Fleury J.A."/>
            <person name="Guzman S."/>
            <person name="Hibbitts D."/>
            <person name="Johnson I.J."/>
            <person name="Liu A."/>
            <person name="McGeady S.J."/>
            <person name="Nelson T.K."/>
            <person name="Parrish M.E."/>
            <person name="Pete A.B."/>
            <person name="Reed J."/>
            <person name="Burgos S.B."/>
            <person name="Summer D.S."/>
            <person name="Washington A.O."/>
            <person name="Belay S."/>
            <person name="Gibbs K.A."/>
            <person name="Guillen V.E."/>
            <person name="Modlin S.E."/>
            <person name="Buchser W.J."/>
            <person name="Forsyth M.H."/>
            <person name="Saha M.S."/>
            <person name="Butela K.A."/>
            <person name="Garlena R.A."/>
            <person name="Russell D.A."/>
            <person name="Pope W.H."/>
            <person name="Jacobs-Sera D."/>
            <person name="Hatfull G.F."/>
        </authorList>
    </citation>
    <scope>NUCLEOTIDE SEQUENCE [LARGE SCALE GENOMIC DNA]</scope>
</reference>
<name>A0A385DRT8_9CAUD</name>
<dbReference type="GeneID" id="65115808"/>
<proteinExistence type="predicted"/>
<organism evidence="1 2">
    <name type="scientific">Gordonia phage Skysand</name>
    <dbReference type="NCBI Taxonomy" id="2301559"/>
    <lineage>
        <taxon>Viruses</taxon>
        <taxon>Duplodnaviria</taxon>
        <taxon>Heunggongvirae</taxon>
        <taxon>Uroviricota</taxon>
        <taxon>Caudoviricetes</taxon>
        <taxon>Zierdtviridae</taxon>
        <taxon>Emilbogenvirinae</taxon>
        <taxon>Skysandvirus</taxon>
        <taxon>Skysandvirus skysand</taxon>
    </lineage>
</organism>
<protein>
    <submittedName>
        <fullName evidence="1">Uncharacterized protein</fullName>
    </submittedName>
</protein>
<sequence>MSELSPGVRAWVERDIGGRVSQVLSTVTYESGVGGPHASIVGYEVLPHNADRGSGLLFILPLTYVGTQEDNTRFNRSEPTDYRGLVRARLDAINLDRVIKITAEAYVRPEVSDE</sequence>
<dbReference type="RefSeq" id="YP_010098139.1">
    <property type="nucleotide sequence ID" value="NC_055764.1"/>
</dbReference>
<dbReference type="KEGG" id="vg:65115808"/>
<accession>A0A385DRT8</accession>
<evidence type="ECO:0000313" key="2">
    <source>
        <dbReference type="Proteomes" id="UP000263200"/>
    </source>
</evidence>
<evidence type="ECO:0000313" key="1">
    <source>
        <dbReference type="EMBL" id="AXQ62104.1"/>
    </source>
</evidence>
<gene>
    <name evidence="1" type="primary">71</name>
    <name evidence="1" type="ORF">SEA_SKYSAND_71</name>
</gene>
<dbReference type="Proteomes" id="UP000263200">
    <property type="component" value="Segment"/>
</dbReference>
<dbReference type="EMBL" id="MH669013">
    <property type="protein sequence ID" value="AXQ62104.1"/>
    <property type="molecule type" value="Genomic_DNA"/>
</dbReference>